<proteinExistence type="predicted"/>
<dbReference type="InterPro" id="IPR029058">
    <property type="entry name" value="AB_hydrolase_fold"/>
</dbReference>
<dbReference type="SUPFAM" id="SSF53474">
    <property type="entry name" value="alpha/beta-Hydrolases"/>
    <property type="match status" value="1"/>
</dbReference>
<dbReference type="Proteomes" id="UP001212821">
    <property type="component" value="Chromosome"/>
</dbReference>
<reference evidence="2" key="1">
    <citation type="submission" date="2022-12" db="EMBL/GenBank/DDBJ databases">
        <authorList>
            <person name="Mo P."/>
        </authorList>
    </citation>
    <scope>NUCLEOTIDE SEQUENCE [LARGE SCALE GENOMIC DNA]</scope>
    <source>
        <strain evidence="2">HUAS 3-15</strain>
    </source>
</reference>
<sequence length="109" mass="11413">MPNKRNSRTGRAPGSVREVIAEALAVRTPGGLRTAELDREGRALRWVEAGPTEGVPIVLIAGCGDSSLTWAPLLPELAELGRIVAYDRAGLGASEPDRAPRSDAGGADR</sequence>
<evidence type="ECO:0000313" key="2">
    <source>
        <dbReference type="Proteomes" id="UP001212821"/>
    </source>
</evidence>
<evidence type="ECO:0000313" key="1">
    <source>
        <dbReference type="EMBL" id="WBP85931.1"/>
    </source>
</evidence>
<dbReference type="Gene3D" id="3.40.50.1820">
    <property type="entry name" value="alpha/beta hydrolase"/>
    <property type="match status" value="1"/>
</dbReference>
<accession>A0ABY7PZZ1</accession>
<protein>
    <recommendedName>
        <fullName evidence="3">AB hydrolase-1 domain-containing protein</fullName>
    </recommendedName>
</protein>
<name>A0ABY7PZZ1_9ACTN</name>
<keyword evidence="2" id="KW-1185">Reference proteome</keyword>
<gene>
    <name evidence="1" type="ORF">O1G21_08785</name>
</gene>
<evidence type="ECO:0008006" key="3">
    <source>
        <dbReference type="Google" id="ProtNLM"/>
    </source>
</evidence>
<organism evidence="1 2">
    <name type="scientific">Kitasatospora cathayae</name>
    <dbReference type="NCBI Taxonomy" id="3004092"/>
    <lineage>
        <taxon>Bacteria</taxon>
        <taxon>Bacillati</taxon>
        <taxon>Actinomycetota</taxon>
        <taxon>Actinomycetes</taxon>
        <taxon>Kitasatosporales</taxon>
        <taxon>Streptomycetaceae</taxon>
        <taxon>Kitasatospora</taxon>
    </lineage>
</organism>
<dbReference type="EMBL" id="CP115450">
    <property type="protein sequence ID" value="WBP85931.1"/>
    <property type="molecule type" value="Genomic_DNA"/>
</dbReference>
<dbReference type="RefSeq" id="WP_270142262.1">
    <property type="nucleotide sequence ID" value="NZ_CP115450.1"/>
</dbReference>